<dbReference type="InterPro" id="IPR005474">
    <property type="entry name" value="Transketolase_N"/>
</dbReference>
<feature type="domain" description="Transketolase N-terminal" evidence="4">
    <location>
        <begin position="22"/>
        <end position="264"/>
    </location>
</feature>
<dbReference type="EMBL" id="FOSQ01000004">
    <property type="protein sequence ID" value="SFK60885.1"/>
    <property type="molecule type" value="Genomic_DNA"/>
</dbReference>
<dbReference type="Pfam" id="PF00456">
    <property type="entry name" value="Transketolase_N"/>
    <property type="match status" value="1"/>
</dbReference>
<proteinExistence type="inferred from homology"/>
<reference evidence="5 6" key="1">
    <citation type="submission" date="2016-10" db="EMBL/GenBank/DDBJ databases">
        <authorList>
            <person name="de Groot N.N."/>
        </authorList>
    </citation>
    <scope>NUCLEOTIDE SEQUENCE [LARGE SCALE GENOMIC DNA]</scope>
    <source>
        <strain evidence="5 6">DSM 19981</strain>
    </source>
</reference>
<evidence type="ECO:0000256" key="3">
    <source>
        <dbReference type="ARBA" id="ARBA00023052"/>
    </source>
</evidence>
<accession>A0A1I4AWM9</accession>
<dbReference type="SUPFAM" id="SSF52518">
    <property type="entry name" value="Thiamin diphosphate-binding fold (THDP-binding)"/>
    <property type="match status" value="1"/>
</dbReference>
<comment type="cofactor">
    <cofactor evidence="1">
        <name>thiamine diphosphate</name>
        <dbReference type="ChEBI" id="CHEBI:58937"/>
    </cofactor>
</comment>
<sequence>MNRPHRLGLEGAALADKALRLRRHVVRMVAPIAEGYVGQGLGAADILAALYFNEMAFDPDDPGWEGRDRFILSPAHYGVGLFAALAERGALPVQELAQYGVDGSPLEIIASERLPGVEATCGSLGMGLSVGVGMALTLRRRASASRVYVLIGDGEMQEGETWEAVMSASAFKLSNICAIVDVNDMQVDGSTKSVMDMGNIAAKWRAFGWNTITLDGHDLDALLAAFAAARAHVEGPTVLLADTIPGRGVTALEGRKAHFAKLPPDVAAQALVELEG</sequence>
<dbReference type="AlphaFoldDB" id="A0A1I4AWM9"/>
<keyword evidence="3" id="KW-0786">Thiamine pyrophosphate</keyword>
<organism evidence="5 6">
    <name type="scientific">Falsiroseomonas stagni DSM 19981</name>
    <dbReference type="NCBI Taxonomy" id="1123062"/>
    <lineage>
        <taxon>Bacteria</taxon>
        <taxon>Pseudomonadati</taxon>
        <taxon>Pseudomonadota</taxon>
        <taxon>Alphaproteobacteria</taxon>
        <taxon>Acetobacterales</taxon>
        <taxon>Roseomonadaceae</taxon>
        <taxon>Falsiroseomonas</taxon>
    </lineage>
</organism>
<evidence type="ECO:0000256" key="1">
    <source>
        <dbReference type="ARBA" id="ARBA00001964"/>
    </source>
</evidence>
<dbReference type="PANTHER" id="PTHR47514:SF1">
    <property type="entry name" value="TRANSKETOLASE N-TERMINAL SECTION-RELATED"/>
    <property type="match status" value="1"/>
</dbReference>
<dbReference type="OrthoDB" id="8732661at2"/>
<dbReference type="PANTHER" id="PTHR47514">
    <property type="entry name" value="TRANSKETOLASE N-TERMINAL SECTION-RELATED"/>
    <property type="match status" value="1"/>
</dbReference>
<gene>
    <name evidence="5" type="ORF">SAMN02745775_104247</name>
</gene>
<evidence type="ECO:0000259" key="4">
    <source>
        <dbReference type="Pfam" id="PF00456"/>
    </source>
</evidence>
<dbReference type="STRING" id="1123062.SAMN02745775_104247"/>
<name>A0A1I4AWM9_9PROT</name>
<dbReference type="InterPro" id="IPR029061">
    <property type="entry name" value="THDP-binding"/>
</dbReference>
<evidence type="ECO:0000313" key="6">
    <source>
        <dbReference type="Proteomes" id="UP000199473"/>
    </source>
</evidence>
<comment type="similarity">
    <text evidence="2">Belongs to the transketolase family.</text>
</comment>
<evidence type="ECO:0000256" key="2">
    <source>
        <dbReference type="ARBA" id="ARBA00007131"/>
    </source>
</evidence>
<protein>
    <submittedName>
        <fullName evidence="5">Transketolase</fullName>
    </submittedName>
</protein>
<dbReference type="RefSeq" id="WP_092960294.1">
    <property type="nucleotide sequence ID" value="NZ_FOSQ01000004.1"/>
</dbReference>
<dbReference type="Proteomes" id="UP000199473">
    <property type="component" value="Unassembled WGS sequence"/>
</dbReference>
<dbReference type="CDD" id="cd02012">
    <property type="entry name" value="TPP_TK"/>
    <property type="match status" value="1"/>
</dbReference>
<dbReference type="Gene3D" id="3.40.50.970">
    <property type="match status" value="1"/>
</dbReference>
<keyword evidence="6" id="KW-1185">Reference proteome</keyword>
<evidence type="ECO:0000313" key="5">
    <source>
        <dbReference type="EMBL" id="SFK60885.1"/>
    </source>
</evidence>